<comment type="subcellular location">
    <subcellularLocation>
        <location evidence="1">Membrane</location>
        <topology evidence="1">Multi-pass membrane protein</topology>
    </subcellularLocation>
</comment>
<keyword evidence="3 5" id="KW-1133">Transmembrane helix</keyword>
<feature type="transmembrane region" description="Helical" evidence="5">
    <location>
        <begin position="346"/>
        <end position="364"/>
    </location>
</feature>
<gene>
    <name evidence="7" type="ORF">CTEN210_09479</name>
</gene>
<evidence type="ECO:0000256" key="3">
    <source>
        <dbReference type="ARBA" id="ARBA00022989"/>
    </source>
</evidence>
<feature type="transmembrane region" description="Helical" evidence="5">
    <location>
        <begin position="307"/>
        <end position="326"/>
    </location>
</feature>
<accession>A0AAD3CVN0</accession>
<dbReference type="Pfam" id="PF00999">
    <property type="entry name" value="Na_H_Exchanger"/>
    <property type="match status" value="1"/>
</dbReference>
<dbReference type="Gene3D" id="1.20.1530.20">
    <property type="match status" value="1"/>
</dbReference>
<dbReference type="Proteomes" id="UP001054902">
    <property type="component" value="Unassembled WGS sequence"/>
</dbReference>
<feature type="transmembrane region" description="Helical" evidence="5">
    <location>
        <begin position="284"/>
        <end position="301"/>
    </location>
</feature>
<evidence type="ECO:0000256" key="1">
    <source>
        <dbReference type="ARBA" id="ARBA00004141"/>
    </source>
</evidence>
<evidence type="ECO:0000313" key="8">
    <source>
        <dbReference type="Proteomes" id="UP001054902"/>
    </source>
</evidence>
<evidence type="ECO:0000256" key="5">
    <source>
        <dbReference type="SAM" id="Phobius"/>
    </source>
</evidence>
<evidence type="ECO:0000256" key="2">
    <source>
        <dbReference type="ARBA" id="ARBA00022692"/>
    </source>
</evidence>
<dbReference type="AlphaFoldDB" id="A0AAD3CVN0"/>
<feature type="transmembrane region" description="Helical" evidence="5">
    <location>
        <begin position="376"/>
        <end position="393"/>
    </location>
</feature>
<sequence length="479" mass="52101">MERTIEDIEVEDKNETSLNQIEVETEPNSNESSAAHDKHIEHLFEFIIILLTGACLYLVSLSLDASSMQIETIVYFATLWSCSYSGGYIFKLVHLPSMLGMLTVGLLVGNLSSQTPPNEDLSGIFTSAGLAVILLRSGLELDLSSLKKTSYLTLRLTLIPGCFEAIVTALCGIFIFGMPFWLSISLGFILAAVSPAVVVNGMLKLQHEGYGVEKGIPSLIIASASLDDIVAITGFTICIGFAIADENKSLFQSALHGPIEILLGLGIGTLLGSLMNFTTFLNKSWKKSLVLTMSSLIIMFGMKELQYPSSGAIGCLVGGCVSSYYWSLNEENRHQHRVEQQISRLWNVFFEPLMFAFIGTALNFKNIPSSSIGKSILVIGIGSATRLGIAFAVTYRSSLSLKERVFISLAWLPKATVQAALCSLPLSRVKNTMDADNESYPNYIHWAELIQSTAILAICVTAPIGVLCIKILGKKLLTK</sequence>
<feature type="transmembrane region" description="Helical" evidence="5">
    <location>
        <begin position="255"/>
        <end position="277"/>
    </location>
</feature>
<feature type="domain" description="Cation/H+ exchanger transmembrane" evidence="6">
    <location>
        <begin position="87"/>
        <end position="472"/>
    </location>
</feature>
<keyword evidence="2 5" id="KW-0812">Transmembrane</keyword>
<feature type="transmembrane region" description="Helical" evidence="5">
    <location>
        <begin position="405"/>
        <end position="426"/>
    </location>
</feature>
<proteinExistence type="predicted"/>
<feature type="transmembrane region" description="Helical" evidence="5">
    <location>
        <begin position="181"/>
        <end position="203"/>
    </location>
</feature>
<keyword evidence="4 5" id="KW-0472">Membrane</keyword>
<organism evidence="7 8">
    <name type="scientific">Chaetoceros tenuissimus</name>
    <dbReference type="NCBI Taxonomy" id="426638"/>
    <lineage>
        <taxon>Eukaryota</taxon>
        <taxon>Sar</taxon>
        <taxon>Stramenopiles</taxon>
        <taxon>Ochrophyta</taxon>
        <taxon>Bacillariophyta</taxon>
        <taxon>Coscinodiscophyceae</taxon>
        <taxon>Chaetocerotophycidae</taxon>
        <taxon>Chaetocerotales</taxon>
        <taxon>Chaetocerotaceae</taxon>
        <taxon>Chaetoceros</taxon>
    </lineage>
</organism>
<keyword evidence="8" id="KW-1185">Reference proteome</keyword>
<dbReference type="InterPro" id="IPR051843">
    <property type="entry name" value="CPA1_transporter"/>
</dbReference>
<dbReference type="InterPro" id="IPR006153">
    <property type="entry name" value="Cation/H_exchanger_TM"/>
</dbReference>
<name>A0AAD3CVN0_9STRA</name>
<evidence type="ECO:0000313" key="7">
    <source>
        <dbReference type="EMBL" id="GFH53003.1"/>
    </source>
</evidence>
<feature type="transmembrane region" description="Helical" evidence="5">
    <location>
        <begin position="43"/>
        <end position="60"/>
    </location>
</feature>
<dbReference type="GO" id="GO:0016020">
    <property type="term" value="C:membrane"/>
    <property type="evidence" value="ECO:0007669"/>
    <property type="project" value="UniProtKB-SubCell"/>
</dbReference>
<dbReference type="EMBL" id="BLLK01000046">
    <property type="protein sequence ID" value="GFH53003.1"/>
    <property type="molecule type" value="Genomic_DNA"/>
</dbReference>
<evidence type="ECO:0000256" key="4">
    <source>
        <dbReference type="ARBA" id="ARBA00023136"/>
    </source>
</evidence>
<protein>
    <recommendedName>
        <fullName evidence="6">Cation/H+ exchanger transmembrane domain-containing protein</fullName>
    </recommendedName>
</protein>
<feature type="transmembrane region" description="Helical" evidence="5">
    <location>
        <begin position="446"/>
        <end position="469"/>
    </location>
</feature>
<reference evidence="7 8" key="1">
    <citation type="journal article" date="2021" name="Sci. Rep.">
        <title>The genome of the diatom Chaetoceros tenuissimus carries an ancient integrated fragment of an extant virus.</title>
        <authorList>
            <person name="Hongo Y."/>
            <person name="Kimura K."/>
            <person name="Takaki Y."/>
            <person name="Yoshida Y."/>
            <person name="Baba S."/>
            <person name="Kobayashi G."/>
            <person name="Nagasaki K."/>
            <person name="Hano T."/>
            <person name="Tomaru Y."/>
        </authorList>
    </citation>
    <scope>NUCLEOTIDE SEQUENCE [LARGE SCALE GENOMIC DNA]</scope>
    <source>
        <strain evidence="7 8">NIES-3715</strain>
    </source>
</reference>
<feature type="transmembrane region" description="Helical" evidence="5">
    <location>
        <begin position="215"/>
        <end position="243"/>
    </location>
</feature>
<dbReference type="GO" id="GO:1902600">
    <property type="term" value="P:proton transmembrane transport"/>
    <property type="evidence" value="ECO:0007669"/>
    <property type="project" value="InterPro"/>
</dbReference>
<dbReference type="InterPro" id="IPR038770">
    <property type="entry name" value="Na+/solute_symporter_sf"/>
</dbReference>
<comment type="caution">
    <text evidence="7">The sequence shown here is derived from an EMBL/GenBank/DDBJ whole genome shotgun (WGS) entry which is preliminary data.</text>
</comment>
<evidence type="ECO:0000259" key="6">
    <source>
        <dbReference type="Pfam" id="PF00999"/>
    </source>
</evidence>
<dbReference type="GO" id="GO:0015297">
    <property type="term" value="F:antiporter activity"/>
    <property type="evidence" value="ECO:0007669"/>
    <property type="project" value="InterPro"/>
</dbReference>
<dbReference type="PANTHER" id="PTHR31102">
    <property type="match status" value="1"/>
</dbReference>
<feature type="transmembrane region" description="Helical" evidence="5">
    <location>
        <begin position="72"/>
        <end position="90"/>
    </location>
</feature>
<feature type="transmembrane region" description="Helical" evidence="5">
    <location>
        <begin position="151"/>
        <end position="175"/>
    </location>
</feature>
<dbReference type="PANTHER" id="PTHR31102:SF1">
    <property type="entry name" value="CATION_H+ EXCHANGER DOMAIN-CONTAINING PROTEIN"/>
    <property type="match status" value="1"/>
</dbReference>